<proteinExistence type="predicted"/>
<feature type="transmembrane region" description="Helical" evidence="6">
    <location>
        <begin position="362"/>
        <end position="383"/>
    </location>
</feature>
<feature type="transmembrane region" description="Helical" evidence="6">
    <location>
        <begin position="293"/>
        <end position="312"/>
    </location>
</feature>
<organism evidence="8 9">
    <name type="scientific">Mesobaculum littorinae</name>
    <dbReference type="NCBI Taxonomy" id="2486419"/>
    <lineage>
        <taxon>Bacteria</taxon>
        <taxon>Pseudomonadati</taxon>
        <taxon>Pseudomonadota</taxon>
        <taxon>Alphaproteobacteria</taxon>
        <taxon>Rhodobacterales</taxon>
        <taxon>Roseobacteraceae</taxon>
        <taxon>Mesobaculum</taxon>
    </lineage>
</organism>
<dbReference type="AlphaFoldDB" id="A0A438AIA0"/>
<evidence type="ECO:0000313" key="9">
    <source>
        <dbReference type="Proteomes" id="UP000285908"/>
    </source>
</evidence>
<comment type="caution">
    <text evidence="8">The sequence shown here is derived from an EMBL/GenBank/DDBJ whole genome shotgun (WGS) entry which is preliminary data.</text>
</comment>
<feature type="transmembrane region" description="Helical" evidence="6">
    <location>
        <begin position="241"/>
        <end position="258"/>
    </location>
</feature>
<dbReference type="Proteomes" id="UP000285908">
    <property type="component" value="Unassembled WGS sequence"/>
</dbReference>
<keyword evidence="8" id="KW-0436">Ligase</keyword>
<sequence length="540" mass="55290">MRRRPFGRHGTAAGGGSDGPGSDGPGSRGGADGRGTDKGGTDGYDAQAAAAPRRVGGRVPGAGPADHRFGTVIAVGLTGDGRPHRSGAGTLLGALGLAGLAATGQTAILLALGLAAGAGLLAVLIAAPGAGALALIAMAQLDGVVEIANRASPVSLFKLLSAATLAALALLLARTKARTGRPAPSGPVVLSLFFALWVALTHFLSPMGAAGREQTIDLLSTLLLVPIIALSLGTARDLDRAVLILAASGAISALLVLLEAKGGIRLTPVIDAQDIADWRGEIRSSGGSAENPTTAAQLIAVSFMVAVVMALRDPARRWLWAALAGLCLMGLPLMGARSAILATGTGLALLAWRYRRHPRFPLAMAACVAGGLALLPFVPASLWERFDVLGDLFDGGNTSDRTLLRRISYNLIGLDLLSQNPVFGTGPGGFPQHYAGADYRWYPGRELMPRRLHNAYLEVAAETGLVGLGLFLGALGGAVTMALRAARGMGAAAARASALGHALVVFLVASLFMPNEDIKYLWILVALCAKAAWLARKDPA</sequence>
<keyword evidence="9" id="KW-1185">Reference proteome</keyword>
<feature type="transmembrane region" description="Helical" evidence="6">
    <location>
        <begin position="216"/>
        <end position="235"/>
    </location>
</feature>
<feature type="transmembrane region" description="Helical" evidence="6">
    <location>
        <begin position="318"/>
        <end position="350"/>
    </location>
</feature>
<evidence type="ECO:0000256" key="5">
    <source>
        <dbReference type="SAM" id="MobiDB-lite"/>
    </source>
</evidence>
<feature type="transmembrane region" description="Helical" evidence="6">
    <location>
        <begin position="185"/>
        <end position="204"/>
    </location>
</feature>
<dbReference type="RefSeq" id="WP_127905699.1">
    <property type="nucleotide sequence ID" value="NZ_RQXX01000002.1"/>
</dbReference>
<evidence type="ECO:0000256" key="6">
    <source>
        <dbReference type="SAM" id="Phobius"/>
    </source>
</evidence>
<dbReference type="Pfam" id="PF04932">
    <property type="entry name" value="Wzy_C"/>
    <property type="match status" value="1"/>
</dbReference>
<comment type="subcellular location">
    <subcellularLocation>
        <location evidence="1">Membrane</location>
        <topology evidence="1">Multi-pass membrane protein</topology>
    </subcellularLocation>
</comment>
<feature type="region of interest" description="Disordered" evidence="5">
    <location>
        <begin position="1"/>
        <end position="63"/>
    </location>
</feature>
<feature type="transmembrane region" description="Helical" evidence="6">
    <location>
        <begin position="492"/>
        <end position="512"/>
    </location>
</feature>
<dbReference type="PANTHER" id="PTHR37422">
    <property type="entry name" value="TEICHURONIC ACID BIOSYNTHESIS PROTEIN TUAE"/>
    <property type="match status" value="1"/>
</dbReference>
<reference evidence="8 9" key="1">
    <citation type="submission" date="2018-11" db="EMBL/GenBank/DDBJ databases">
        <title>Mesobaculum littorinae gen. nov., sp. nov., isolated from Littorina scabra that represents a novel genus of the order Rhodobacteraceae.</title>
        <authorList>
            <person name="Li F."/>
        </authorList>
    </citation>
    <scope>NUCLEOTIDE SEQUENCE [LARGE SCALE GENOMIC DNA]</scope>
    <source>
        <strain evidence="8 9">M0103</strain>
    </source>
</reference>
<evidence type="ECO:0000259" key="7">
    <source>
        <dbReference type="Pfam" id="PF04932"/>
    </source>
</evidence>
<dbReference type="PANTHER" id="PTHR37422:SF13">
    <property type="entry name" value="LIPOPOLYSACCHARIDE BIOSYNTHESIS PROTEIN PA4999-RELATED"/>
    <property type="match status" value="1"/>
</dbReference>
<dbReference type="GO" id="GO:0016020">
    <property type="term" value="C:membrane"/>
    <property type="evidence" value="ECO:0007669"/>
    <property type="project" value="UniProtKB-SubCell"/>
</dbReference>
<evidence type="ECO:0000256" key="3">
    <source>
        <dbReference type="ARBA" id="ARBA00022989"/>
    </source>
</evidence>
<keyword evidence="3 6" id="KW-1133">Transmembrane helix</keyword>
<dbReference type="EMBL" id="RQXX01000002">
    <property type="protein sequence ID" value="RVV98466.1"/>
    <property type="molecule type" value="Genomic_DNA"/>
</dbReference>
<dbReference type="OrthoDB" id="871774at2"/>
<dbReference type="GO" id="GO:0016874">
    <property type="term" value="F:ligase activity"/>
    <property type="evidence" value="ECO:0007669"/>
    <property type="project" value="UniProtKB-KW"/>
</dbReference>
<feature type="compositionally biased region" description="Gly residues" evidence="5">
    <location>
        <begin position="12"/>
        <end position="33"/>
    </location>
</feature>
<accession>A0A438AIA0</accession>
<feature type="transmembrane region" description="Helical" evidence="6">
    <location>
        <begin position="91"/>
        <end position="112"/>
    </location>
</feature>
<feature type="transmembrane region" description="Helical" evidence="6">
    <location>
        <begin position="151"/>
        <end position="173"/>
    </location>
</feature>
<keyword evidence="2 6" id="KW-0812">Transmembrane</keyword>
<dbReference type="InterPro" id="IPR007016">
    <property type="entry name" value="O-antigen_ligase-rel_domated"/>
</dbReference>
<feature type="domain" description="O-antigen ligase-related" evidence="7">
    <location>
        <begin position="323"/>
        <end position="472"/>
    </location>
</feature>
<evidence type="ECO:0000256" key="2">
    <source>
        <dbReference type="ARBA" id="ARBA00022692"/>
    </source>
</evidence>
<feature type="compositionally biased region" description="Low complexity" evidence="5">
    <location>
        <begin position="43"/>
        <end position="54"/>
    </location>
</feature>
<evidence type="ECO:0000313" key="8">
    <source>
        <dbReference type="EMBL" id="RVV98466.1"/>
    </source>
</evidence>
<protein>
    <submittedName>
        <fullName evidence="8">O-antigen ligase domain-containing protein</fullName>
    </submittedName>
</protein>
<feature type="transmembrane region" description="Helical" evidence="6">
    <location>
        <begin position="465"/>
        <end position="485"/>
    </location>
</feature>
<keyword evidence="4 6" id="KW-0472">Membrane</keyword>
<name>A0A438AIA0_9RHOB</name>
<gene>
    <name evidence="8" type="ORF">EKE94_05975</name>
</gene>
<dbReference type="InterPro" id="IPR051533">
    <property type="entry name" value="WaaL-like"/>
</dbReference>
<evidence type="ECO:0000256" key="4">
    <source>
        <dbReference type="ARBA" id="ARBA00023136"/>
    </source>
</evidence>
<feature type="transmembrane region" description="Helical" evidence="6">
    <location>
        <begin position="118"/>
        <end position="139"/>
    </location>
</feature>
<evidence type="ECO:0000256" key="1">
    <source>
        <dbReference type="ARBA" id="ARBA00004141"/>
    </source>
</evidence>